<sequence length="279" mass="31342">MSRSWVPWRTHKNVVRIIRLQGIINASSSNHRALSLRRVEKAIDRAFEVKKVAPKAVCLEINSTGGSPVQSNLIYTRIREQANDKKIPVLSFVEDHALSGGYWLSLAGDEIFVDPNSAVGSIGAVSSNVGVVEAMKKLGLEYRPVVMGEHKVRMNPMEPLKPEDVEWVKKILAEVHNNFIDLVKERRTKLDTTSKTVFSGDIFLGKEAVRIGLVDAITTDLKSLCKKRFGEDVVFERCDLPQDFFTRMMNKRFGMEASINVDEALDSLAIRGQREKIGF</sequence>
<dbReference type="GO" id="GO:0006885">
    <property type="term" value="P:regulation of pH"/>
    <property type="evidence" value="ECO:0007669"/>
    <property type="project" value="InterPro"/>
</dbReference>
<evidence type="ECO:0000313" key="2">
    <source>
        <dbReference type="EMBL" id="EDO44359.1"/>
    </source>
</evidence>
<dbReference type="Proteomes" id="UP000001593">
    <property type="component" value="Unassembled WGS sequence"/>
</dbReference>
<dbReference type="GO" id="GO:0005886">
    <property type="term" value="C:plasma membrane"/>
    <property type="evidence" value="ECO:0000318"/>
    <property type="project" value="GO_Central"/>
</dbReference>
<dbReference type="InterPro" id="IPR029045">
    <property type="entry name" value="ClpP/crotonase-like_dom_sf"/>
</dbReference>
<dbReference type="KEGG" id="nve:5516293"/>
<dbReference type="Pfam" id="PF01343">
    <property type="entry name" value="Peptidase_S49"/>
    <property type="match status" value="1"/>
</dbReference>
<dbReference type="GO" id="GO:0006508">
    <property type="term" value="P:proteolysis"/>
    <property type="evidence" value="ECO:0007669"/>
    <property type="project" value="InterPro"/>
</dbReference>
<dbReference type="AlphaFoldDB" id="A7RVY9"/>
<protein>
    <recommendedName>
        <fullName evidence="1">Peptidase S49 domain-containing protein</fullName>
    </recommendedName>
</protein>
<dbReference type="PANTHER" id="PTHR30341:SF0">
    <property type="entry name" value="NA(+)_H(+) ANTIPORTER NHAA"/>
    <property type="match status" value="1"/>
</dbReference>
<dbReference type="PANTHER" id="PTHR30341">
    <property type="entry name" value="SODIUM ION/PROTON ANTIPORTER NHAA-RELATED"/>
    <property type="match status" value="1"/>
</dbReference>
<evidence type="ECO:0000313" key="3">
    <source>
        <dbReference type="Proteomes" id="UP000001593"/>
    </source>
</evidence>
<dbReference type="Gene3D" id="3.90.226.10">
    <property type="entry name" value="2-enoyl-CoA Hydratase, Chain A, domain 1"/>
    <property type="match status" value="1"/>
</dbReference>
<accession>A7RVY9</accession>
<dbReference type="GO" id="GO:0008233">
    <property type="term" value="F:peptidase activity"/>
    <property type="evidence" value="ECO:0007669"/>
    <property type="project" value="InterPro"/>
</dbReference>
<dbReference type="Gene3D" id="6.20.330.10">
    <property type="match status" value="1"/>
</dbReference>
<proteinExistence type="predicted"/>
<dbReference type="EMBL" id="DS469545">
    <property type="protein sequence ID" value="EDO44359.1"/>
    <property type="molecule type" value="Genomic_DNA"/>
</dbReference>
<feature type="domain" description="Peptidase S49" evidence="1">
    <location>
        <begin position="82"/>
        <end position="219"/>
    </location>
</feature>
<gene>
    <name evidence="2" type="ORF">NEMVEDRAFT_v1g202950</name>
</gene>
<dbReference type="InterPro" id="IPR004670">
    <property type="entry name" value="NhaA"/>
</dbReference>
<evidence type="ECO:0000259" key="1">
    <source>
        <dbReference type="Pfam" id="PF01343"/>
    </source>
</evidence>
<dbReference type="InterPro" id="IPR002142">
    <property type="entry name" value="Peptidase_S49"/>
</dbReference>
<dbReference type="HOGENOM" id="CLU_615825_0_0_1"/>
<name>A7RVY9_NEMVE</name>
<dbReference type="InterPro" id="IPR047272">
    <property type="entry name" value="S49_SppA_C"/>
</dbReference>
<dbReference type="OrthoDB" id="284461at2759"/>
<keyword evidence="3" id="KW-1185">Reference proteome</keyword>
<dbReference type="InParanoid" id="A7RVY9"/>
<reference evidence="2 3" key="1">
    <citation type="journal article" date="2007" name="Science">
        <title>Sea anemone genome reveals ancestral eumetazoan gene repertoire and genomic organization.</title>
        <authorList>
            <person name="Putnam N.H."/>
            <person name="Srivastava M."/>
            <person name="Hellsten U."/>
            <person name="Dirks B."/>
            <person name="Chapman J."/>
            <person name="Salamov A."/>
            <person name="Terry A."/>
            <person name="Shapiro H."/>
            <person name="Lindquist E."/>
            <person name="Kapitonov V.V."/>
            <person name="Jurka J."/>
            <person name="Genikhovich G."/>
            <person name="Grigoriev I.V."/>
            <person name="Lucas S.M."/>
            <person name="Steele R.E."/>
            <person name="Finnerty J.R."/>
            <person name="Technau U."/>
            <person name="Martindale M.Q."/>
            <person name="Rokhsar D.S."/>
        </authorList>
    </citation>
    <scope>NUCLEOTIDE SEQUENCE [LARGE SCALE GENOMIC DNA]</scope>
    <source>
        <strain evidence="3">CH2 X CH6</strain>
    </source>
</reference>
<dbReference type="PhylomeDB" id="A7RVY9"/>
<dbReference type="STRING" id="45351.A7RVY9"/>
<dbReference type="SUPFAM" id="SSF52096">
    <property type="entry name" value="ClpP/crotonase"/>
    <property type="match status" value="1"/>
</dbReference>
<dbReference type="CDD" id="cd07023">
    <property type="entry name" value="S49_Sppa_N_C"/>
    <property type="match status" value="1"/>
</dbReference>
<dbReference type="GO" id="GO:0015385">
    <property type="term" value="F:sodium:proton antiporter activity"/>
    <property type="evidence" value="ECO:0000318"/>
    <property type="project" value="GO_Central"/>
</dbReference>
<organism evidence="2 3">
    <name type="scientific">Nematostella vectensis</name>
    <name type="common">Starlet sea anemone</name>
    <dbReference type="NCBI Taxonomy" id="45351"/>
    <lineage>
        <taxon>Eukaryota</taxon>
        <taxon>Metazoa</taxon>
        <taxon>Cnidaria</taxon>
        <taxon>Anthozoa</taxon>
        <taxon>Hexacorallia</taxon>
        <taxon>Actiniaria</taxon>
        <taxon>Edwardsiidae</taxon>
        <taxon>Nematostella</taxon>
    </lineage>
</organism>